<evidence type="ECO:0000256" key="4">
    <source>
        <dbReference type="ARBA" id="ARBA00022695"/>
    </source>
</evidence>
<evidence type="ECO:0000259" key="14">
    <source>
        <dbReference type="PROSITE" id="PS50994"/>
    </source>
</evidence>
<dbReference type="Pfam" id="PF17921">
    <property type="entry name" value="Integrase_H2C2"/>
    <property type="match status" value="1"/>
</dbReference>
<evidence type="ECO:0000313" key="16">
    <source>
        <dbReference type="Proteomes" id="UP000838412"/>
    </source>
</evidence>
<evidence type="ECO:0000256" key="5">
    <source>
        <dbReference type="ARBA" id="ARBA00022722"/>
    </source>
</evidence>
<keyword evidence="10" id="KW-0479">Metal-binding</keyword>
<feature type="region of interest" description="Disordered" evidence="11">
    <location>
        <begin position="1"/>
        <end position="36"/>
    </location>
</feature>
<dbReference type="PANTHER" id="PTHR37984">
    <property type="entry name" value="PROTEIN CBG26694"/>
    <property type="match status" value="1"/>
</dbReference>
<dbReference type="PROSITE" id="PS50878">
    <property type="entry name" value="RT_POL"/>
    <property type="match status" value="1"/>
</dbReference>
<dbReference type="InterPro" id="IPR041373">
    <property type="entry name" value="RT_RNaseH"/>
</dbReference>
<keyword evidence="6" id="KW-0255">Endonuclease</keyword>
<dbReference type="Proteomes" id="UP000838412">
    <property type="component" value="Chromosome 19"/>
</dbReference>
<dbReference type="GO" id="GO:0008270">
    <property type="term" value="F:zinc ion binding"/>
    <property type="evidence" value="ECO:0007669"/>
    <property type="project" value="UniProtKB-KW"/>
</dbReference>
<dbReference type="FunFam" id="3.30.70.270:FF:000026">
    <property type="entry name" value="Transposon Ty3-G Gag-Pol polyprotein"/>
    <property type="match status" value="1"/>
</dbReference>
<protein>
    <recommendedName>
        <fullName evidence="9">Gypsy retrotransposon integrase-like protein 1</fullName>
        <ecNumber evidence="2">3.1.26.4</ecNumber>
    </recommendedName>
</protein>
<dbReference type="InterPro" id="IPR050951">
    <property type="entry name" value="Retrovirus_Pol_polyprotein"/>
</dbReference>
<keyword evidence="16" id="KW-1185">Reference proteome</keyword>
<proteinExistence type="inferred from homology"/>
<feature type="compositionally biased region" description="Polar residues" evidence="11">
    <location>
        <begin position="239"/>
        <end position="250"/>
    </location>
</feature>
<evidence type="ECO:0000256" key="9">
    <source>
        <dbReference type="ARBA" id="ARBA00039658"/>
    </source>
</evidence>
<evidence type="ECO:0000259" key="13">
    <source>
        <dbReference type="PROSITE" id="PS50878"/>
    </source>
</evidence>
<dbReference type="PANTHER" id="PTHR37984:SF11">
    <property type="entry name" value="INTEGRASE CATALYTIC DOMAIN-CONTAINING PROTEIN"/>
    <property type="match status" value="1"/>
</dbReference>
<keyword evidence="7" id="KW-0378">Hydrolase</keyword>
<reference evidence="15" key="1">
    <citation type="submission" date="2022-01" db="EMBL/GenBank/DDBJ databases">
        <authorList>
            <person name="Braso-Vives M."/>
        </authorList>
    </citation>
    <scope>NUCLEOTIDE SEQUENCE</scope>
</reference>
<dbReference type="InterPro" id="IPR012337">
    <property type="entry name" value="RNaseH-like_sf"/>
</dbReference>
<evidence type="ECO:0000256" key="2">
    <source>
        <dbReference type="ARBA" id="ARBA00012180"/>
    </source>
</evidence>
<dbReference type="InterPro" id="IPR001584">
    <property type="entry name" value="Integrase_cat-core"/>
</dbReference>
<dbReference type="Gene3D" id="1.10.340.70">
    <property type="match status" value="1"/>
</dbReference>
<dbReference type="Pfam" id="PF00665">
    <property type="entry name" value="rve"/>
    <property type="match status" value="1"/>
</dbReference>
<dbReference type="SUPFAM" id="SSF57756">
    <property type="entry name" value="Retrovirus zinc finger-like domains"/>
    <property type="match status" value="1"/>
</dbReference>
<keyword evidence="10" id="KW-0863">Zinc-finger</keyword>
<dbReference type="FunFam" id="3.10.20.370:FF:000001">
    <property type="entry name" value="Retrovirus-related Pol polyprotein from transposon 17.6-like protein"/>
    <property type="match status" value="1"/>
</dbReference>
<dbReference type="Pfam" id="PF00078">
    <property type="entry name" value="RVT_1"/>
    <property type="match status" value="1"/>
</dbReference>
<evidence type="ECO:0000259" key="12">
    <source>
        <dbReference type="PROSITE" id="PS50158"/>
    </source>
</evidence>
<dbReference type="InterPro" id="IPR036875">
    <property type="entry name" value="Znf_CCHC_sf"/>
</dbReference>
<evidence type="ECO:0000256" key="1">
    <source>
        <dbReference type="ARBA" id="ARBA00010879"/>
    </source>
</evidence>
<dbReference type="PROSITE" id="PS50158">
    <property type="entry name" value="ZF_CCHC"/>
    <property type="match status" value="1"/>
</dbReference>
<comment type="similarity">
    <text evidence="1">Belongs to the beta type-B retroviral polymerase family. HERV class-II K(HML-2) pol subfamily.</text>
</comment>
<dbReference type="CDD" id="cd09274">
    <property type="entry name" value="RNase_HI_RT_Ty3"/>
    <property type="match status" value="1"/>
</dbReference>
<dbReference type="SUPFAM" id="SSF53098">
    <property type="entry name" value="Ribonuclease H-like"/>
    <property type="match status" value="1"/>
</dbReference>
<dbReference type="InterPro" id="IPR043128">
    <property type="entry name" value="Rev_trsase/Diguanyl_cyclase"/>
</dbReference>
<evidence type="ECO:0000256" key="11">
    <source>
        <dbReference type="SAM" id="MobiDB-lite"/>
    </source>
</evidence>
<dbReference type="CDD" id="cd01647">
    <property type="entry name" value="RT_LTR"/>
    <property type="match status" value="1"/>
</dbReference>
<dbReference type="Gene3D" id="3.10.10.10">
    <property type="entry name" value="HIV Type 1 Reverse Transcriptase, subunit A, domain 1"/>
    <property type="match status" value="1"/>
</dbReference>
<feature type="domain" description="Integrase catalytic" evidence="14">
    <location>
        <begin position="1061"/>
        <end position="1217"/>
    </location>
</feature>
<evidence type="ECO:0000256" key="3">
    <source>
        <dbReference type="ARBA" id="ARBA00022679"/>
    </source>
</evidence>
<dbReference type="Gene3D" id="3.30.420.10">
    <property type="entry name" value="Ribonuclease H-like superfamily/Ribonuclease H"/>
    <property type="match status" value="1"/>
</dbReference>
<feature type="domain" description="CCHC-type" evidence="12">
    <location>
        <begin position="274"/>
        <end position="286"/>
    </location>
</feature>
<feature type="region of interest" description="Disordered" evidence="11">
    <location>
        <begin position="228"/>
        <end position="276"/>
    </location>
</feature>
<gene>
    <name evidence="15" type="primary">RTL1</name>
    <name evidence="15" type="ORF">BLAG_LOCUS12362</name>
</gene>
<dbReference type="OrthoDB" id="10053045at2759"/>
<dbReference type="PROSITE" id="PS50994">
    <property type="entry name" value="INTEGRASE"/>
    <property type="match status" value="1"/>
</dbReference>
<keyword evidence="5" id="KW-0540">Nuclease</keyword>
<dbReference type="Gene3D" id="3.10.20.370">
    <property type="match status" value="1"/>
</dbReference>
<dbReference type="GO" id="GO:0003964">
    <property type="term" value="F:RNA-directed DNA polymerase activity"/>
    <property type="evidence" value="ECO:0007669"/>
    <property type="project" value="UniProtKB-KW"/>
</dbReference>
<dbReference type="GO" id="GO:0015074">
    <property type="term" value="P:DNA integration"/>
    <property type="evidence" value="ECO:0007669"/>
    <property type="project" value="InterPro"/>
</dbReference>
<feature type="compositionally biased region" description="Acidic residues" evidence="11">
    <location>
        <begin position="16"/>
        <end position="34"/>
    </location>
</feature>
<dbReference type="InterPro" id="IPR041588">
    <property type="entry name" value="Integrase_H2C2"/>
</dbReference>
<name>A0A8K0EKL8_BRALA</name>
<dbReference type="Gene3D" id="4.10.60.10">
    <property type="entry name" value="Zinc finger, CCHC-type"/>
    <property type="match status" value="1"/>
</dbReference>
<dbReference type="InterPro" id="IPR000477">
    <property type="entry name" value="RT_dom"/>
</dbReference>
<keyword evidence="8" id="KW-0695">RNA-directed DNA polymerase</keyword>
<dbReference type="InterPro" id="IPR043502">
    <property type="entry name" value="DNA/RNA_pol_sf"/>
</dbReference>
<evidence type="ECO:0000256" key="8">
    <source>
        <dbReference type="ARBA" id="ARBA00022918"/>
    </source>
</evidence>
<dbReference type="FunFam" id="3.30.420.10:FF:000063">
    <property type="entry name" value="Retrovirus-related Pol polyprotein from transposon 297-like Protein"/>
    <property type="match status" value="1"/>
</dbReference>
<feature type="compositionally biased region" description="Basic and acidic residues" evidence="11">
    <location>
        <begin position="252"/>
        <end position="270"/>
    </location>
</feature>
<dbReference type="Gene3D" id="3.30.70.270">
    <property type="match status" value="2"/>
</dbReference>
<accession>A0A8K0EKL8</accession>
<keyword evidence="4" id="KW-0548">Nucleotidyltransferase</keyword>
<keyword evidence="10" id="KW-0862">Zinc</keyword>
<organism evidence="15 16">
    <name type="scientific">Branchiostoma lanceolatum</name>
    <name type="common">Common lancelet</name>
    <name type="synonym">Amphioxus lanceolatum</name>
    <dbReference type="NCBI Taxonomy" id="7740"/>
    <lineage>
        <taxon>Eukaryota</taxon>
        <taxon>Metazoa</taxon>
        <taxon>Chordata</taxon>
        <taxon>Cephalochordata</taxon>
        <taxon>Leptocardii</taxon>
        <taxon>Amphioxiformes</taxon>
        <taxon>Branchiostomatidae</taxon>
        <taxon>Branchiostoma</taxon>
    </lineage>
</organism>
<feature type="region of interest" description="Disordered" evidence="11">
    <location>
        <begin position="1322"/>
        <end position="1356"/>
    </location>
</feature>
<evidence type="ECO:0000256" key="7">
    <source>
        <dbReference type="ARBA" id="ARBA00022801"/>
    </source>
</evidence>
<feature type="domain" description="Reverse transcriptase" evidence="13">
    <location>
        <begin position="524"/>
        <end position="701"/>
    </location>
</feature>
<evidence type="ECO:0000313" key="15">
    <source>
        <dbReference type="EMBL" id="CAH1252228.1"/>
    </source>
</evidence>
<evidence type="ECO:0000256" key="10">
    <source>
        <dbReference type="PROSITE-ProRule" id="PRU00047"/>
    </source>
</evidence>
<dbReference type="InterPro" id="IPR001878">
    <property type="entry name" value="Znf_CCHC"/>
</dbReference>
<evidence type="ECO:0000256" key="6">
    <source>
        <dbReference type="ARBA" id="ARBA00022759"/>
    </source>
</evidence>
<dbReference type="SMART" id="SM00343">
    <property type="entry name" value="ZnF_C2HC"/>
    <property type="match status" value="2"/>
</dbReference>
<dbReference type="EC" id="3.1.26.4" evidence="2"/>
<dbReference type="EMBL" id="OV696704">
    <property type="protein sequence ID" value="CAH1252228.1"/>
    <property type="molecule type" value="Genomic_DNA"/>
</dbReference>
<sequence>MSEGGNVGDPPAEADPPGEEDPGAEEDPTEEDPPVEGAVVQIGGDIGSLPAFTVGGDSSSTAIRWKKWKRSFGLYLQGKGVVADGQKKALMLHTAGVAVQDIYFTKVEEEKDKKTYHEAVKVLDDYFIPKSNVAFERHLFRQMKQQSGESVDDLVCRLRQKAATCDFGTQVDVHIRDQVIEAGLDPKLKRKFLERGGNLELTTMLDIARAHESVGRQLLEMTGQVNALSVGQGKKDTSRTTQRGPHSTFQGRPRDRPRDAWTTRKPEPRAGKSCYSCGRQGHISKDTACPARGKTCSQCGKMNHFKAVCRGKRGQTQRKSNTNQVEQSADYVFGVQKGRQGDGTVTLKVGGVILQEVLIDSGATCNILSKDTWESMKNQQVKVWDQHKNCRKLYPYGSNTALPTLGTFTTSVLCPSNGVSTEGVFVVLDGPGRDLLGKKTAEKLMVLQVGPMQKDRVNNLQEGLTPNERNKYKDAFTGVGLLKGHEVTLHIDETVRPVAQSLRRVPYGLRDKVDEKLDQLLELDIIEAVPEEPTGWVSPLVVVPKADGDIRICVDMRRANEAIVRERQPIPTVEDILHDLSGSTVFSKLDLKWGFHQVPLKEESRHITTFVTHRGLYRYKRLMFGISSAPEKYQQLVKEVLRGCEGVKNIADDVIVHGRGDEEHDKRLHHALDKIQQAGLTVNPGKCLFRVPKLTFFGHVVTPDGVNPSEEKIAAIREAEAPKTVGEVRSFLGLVHYVAKFIPNLATMTEPLQKLTRKGVEFKWSSEQQKSFEKLKELITSTETLAYFSPTGKTRIVADASPVGLGAVLLQLQDEAWRVIAYASRQLSEVERRYSQTEKEALALVWACERFHLYTFGREFELETDHRPLEHIYATKSKPSFRVERWVLRLQAYPYKVVYRPGKTNIADALSRLNNSKSRDKSSENYDYVRSVVEASTPVSLTPREIERASGEDPELRQVRRCIQTGQWDECQVMSYRHVKTELSTYGQLILRGTRIVIPKVLRKTVVQLAHEGHQGIQKTKNRLRTKVWWPKMEADAEAVCKRCHGCQVVSEQTPPEPMARVMPPTGAWQACGADLLGPLPTGETILVVVDYYSRFYEIAIMKSTSSRKVIEALEVIFARFGNPCSLRTDNGPQFVSAEFAEFLREQGIQHQRTTPLWPQANGEVERQNRTLMKAIKVSRVEGKDWRREILKHIQAYRSTPQATTGETPYKLMFGREMRSKLPELPREPKLVNEEVRDRDFERKTAGNDYADAKRQAKESTLQPGDRVLVKQEKRDKFSTQYEATPYEVIERDRGEVTVRDPDGKVKKRNVSFMKKYVAEEAATTTTGEEATCEETTCEETSTTPDKKAETETKTGSYVTRSGRVVKPPERLNL</sequence>
<dbReference type="GO" id="GO:0003676">
    <property type="term" value="F:nucleic acid binding"/>
    <property type="evidence" value="ECO:0007669"/>
    <property type="project" value="InterPro"/>
</dbReference>
<dbReference type="InterPro" id="IPR036397">
    <property type="entry name" value="RNaseH_sf"/>
</dbReference>
<keyword evidence="3" id="KW-0808">Transferase</keyword>
<dbReference type="SUPFAM" id="SSF56672">
    <property type="entry name" value="DNA/RNA polymerases"/>
    <property type="match status" value="1"/>
</dbReference>
<dbReference type="Pfam" id="PF17917">
    <property type="entry name" value="RT_RNaseH"/>
    <property type="match status" value="1"/>
</dbReference>
<dbReference type="GO" id="GO:0004523">
    <property type="term" value="F:RNA-DNA hybrid ribonuclease activity"/>
    <property type="evidence" value="ECO:0007669"/>
    <property type="project" value="UniProtKB-EC"/>
</dbReference>
<dbReference type="FunFam" id="1.10.340.70:FF:000003">
    <property type="entry name" value="Protein CBG25708"/>
    <property type="match status" value="1"/>
</dbReference>